<evidence type="ECO:0000256" key="1">
    <source>
        <dbReference type="SAM" id="SignalP"/>
    </source>
</evidence>
<name>A0A5N6VA39_ASPTM</name>
<evidence type="ECO:0000313" key="2">
    <source>
        <dbReference type="EMBL" id="KAE8167607.1"/>
    </source>
</evidence>
<dbReference type="PIRSF" id="PIRSF016632">
    <property type="entry name" value="Phospholipase_actinobac/fun"/>
    <property type="match status" value="1"/>
</dbReference>
<feature type="chain" id="PRO_5024796471" description="Phospholipase D" evidence="1">
    <location>
        <begin position="31"/>
        <end position="312"/>
    </location>
</feature>
<dbReference type="AlphaFoldDB" id="A0A5N6VA39"/>
<keyword evidence="1" id="KW-0732">Signal</keyword>
<evidence type="ECO:0008006" key="4">
    <source>
        <dbReference type="Google" id="ProtNLM"/>
    </source>
</evidence>
<gene>
    <name evidence="2" type="ORF">BDV40DRAFT_295231</name>
</gene>
<dbReference type="OrthoDB" id="4907280at2759"/>
<dbReference type="InterPro" id="IPR016674">
    <property type="entry name" value="SMase_D/PLipase_D"/>
</dbReference>
<proteinExistence type="predicted"/>
<protein>
    <recommendedName>
        <fullName evidence="4">Phospholipase D</fullName>
    </recommendedName>
</protein>
<keyword evidence="3" id="KW-1185">Reference proteome</keyword>
<reference evidence="2 3" key="1">
    <citation type="submission" date="2019-04" db="EMBL/GenBank/DDBJ databases">
        <title>Friends and foes A comparative genomics study of 23 Aspergillus species from section Flavi.</title>
        <authorList>
            <consortium name="DOE Joint Genome Institute"/>
            <person name="Kjaerbolling I."/>
            <person name="Vesth T."/>
            <person name="Frisvad J.C."/>
            <person name="Nybo J.L."/>
            <person name="Theobald S."/>
            <person name="Kildgaard S."/>
            <person name="Isbrandt T."/>
            <person name="Kuo A."/>
            <person name="Sato A."/>
            <person name="Lyhne E.K."/>
            <person name="Kogle M.E."/>
            <person name="Wiebenga A."/>
            <person name="Kun R.S."/>
            <person name="Lubbers R.J."/>
            <person name="Makela M.R."/>
            <person name="Barry K."/>
            <person name="Chovatia M."/>
            <person name="Clum A."/>
            <person name="Daum C."/>
            <person name="Haridas S."/>
            <person name="He G."/>
            <person name="LaButti K."/>
            <person name="Lipzen A."/>
            <person name="Mondo S."/>
            <person name="Riley R."/>
            <person name="Salamov A."/>
            <person name="Simmons B.A."/>
            <person name="Magnuson J.K."/>
            <person name="Henrissat B."/>
            <person name="Mortensen U.H."/>
            <person name="Larsen T.O."/>
            <person name="Devries R.P."/>
            <person name="Grigoriev I.V."/>
            <person name="Machida M."/>
            <person name="Baker S.E."/>
            <person name="Andersen M.R."/>
        </authorList>
    </citation>
    <scope>NUCLEOTIDE SEQUENCE [LARGE SCALE GENOMIC DNA]</scope>
    <source>
        <strain evidence="2 3">CBS 117626</strain>
    </source>
</reference>
<dbReference type="EMBL" id="ML738588">
    <property type="protein sequence ID" value="KAE8167607.1"/>
    <property type="molecule type" value="Genomic_DNA"/>
</dbReference>
<feature type="signal peptide" evidence="1">
    <location>
        <begin position="1"/>
        <end position="30"/>
    </location>
</feature>
<dbReference type="SUPFAM" id="SSF51695">
    <property type="entry name" value="PLC-like phosphodiesterases"/>
    <property type="match status" value="1"/>
</dbReference>
<dbReference type="GO" id="GO:0016042">
    <property type="term" value="P:lipid catabolic process"/>
    <property type="evidence" value="ECO:0007669"/>
    <property type="project" value="InterPro"/>
</dbReference>
<evidence type="ECO:0000313" key="3">
    <source>
        <dbReference type="Proteomes" id="UP000326950"/>
    </source>
</evidence>
<dbReference type="InterPro" id="IPR017946">
    <property type="entry name" value="PLC-like_Pdiesterase_TIM-brl"/>
</dbReference>
<dbReference type="GO" id="GO:0004620">
    <property type="term" value="F:phospholipase activity"/>
    <property type="evidence" value="ECO:0007669"/>
    <property type="project" value="InterPro"/>
</dbReference>
<sequence length="312" mass="34704">MQISAPLPHAIRVLLLCWTFNICGIIKASAQSTNVTGKRPVYAIAHRVLTAQSVKDALANGANALEIDMCAWTRADGWWADHDCAIGTSSGDTARKMFETIAEERQSGKTINFVWLDLKNPDNCDQSKKGCSIESLRDLSRELLQPHGVRVLFGFYKTENGRASRVIRDSLNDAEAISVNGKTEKVLKFFEGVGSSIPPSKRVIDYGYFNLGFEFGSCKERNYYTCTELRQASEAREQGKVGRVFGWTSAVNQGGMVGALLGIAHVDGLIYGFKTTYYYDDPDTRAAAQDIIRWVQKHSDSHYLATQNDKPW</sequence>
<accession>A0A5N6VA39</accession>
<organism evidence="2 3">
    <name type="scientific">Aspergillus tamarii</name>
    <dbReference type="NCBI Taxonomy" id="41984"/>
    <lineage>
        <taxon>Eukaryota</taxon>
        <taxon>Fungi</taxon>
        <taxon>Dikarya</taxon>
        <taxon>Ascomycota</taxon>
        <taxon>Pezizomycotina</taxon>
        <taxon>Eurotiomycetes</taxon>
        <taxon>Eurotiomycetidae</taxon>
        <taxon>Eurotiales</taxon>
        <taxon>Aspergillaceae</taxon>
        <taxon>Aspergillus</taxon>
        <taxon>Aspergillus subgen. Circumdati</taxon>
    </lineage>
</organism>
<dbReference type="GO" id="GO:0008081">
    <property type="term" value="F:phosphoric diester hydrolase activity"/>
    <property type="evidence" value="ECO:0007669"/>
    <property type="project" value="InterPro"/>
</dbReference>
<dbReference type="CDD" id="cd08576">
    <property type="entry name" value="GDPD_like_SMaseD_PLD"/>
    <property type="match status" value="1"/>
</dbReference>
<dbReference type="Gene3D" id="3.20.20.190">
    <property type="entry name" value="Phosphatidylinositol (PI) phosphodiesterase"/>
    <property type="match status" value="1"/>
</dbReference>
<dbReference type="Proteomes" id="UP000326950">
    <property type="component" value="Unassembled WGS sequence"/>
</dbReference>